<evidence type="ECO:0000313" key="2">
    <source>
        <dbReference type="EMBL" id="CAL1382563.1"/>
    </source>
</evidence>
<name>A0AAV2E9C6_9ROSI</name>
<sequence length="177" mass="19466">MSGSDGGVTDTEKQRGRDPNKSSRPKGTSSTRDPLTSLEKRVSRMEVKLSEDVLTIEDLGTNFAQVQMDVQGMNARLSSLEIGHDGLREKLVALINNTISESMSNTIEVVKERAQAELVGVKEEIAYLKSEVTLVKRVIVSGPATVQSVPRANVPRPKNFGGSRNVRELEIFLWSLE</sequence>
<reference evidence="2 3" key="1">
    <citation type="submission" date="2024-04" db="EMBL/GenBank/DDBJ databases">
        <authorList>
            <person name="Fracassetti M."/>
        </authorList>
    </citation>
    <scope>NUCLEOTIDE SEQUENCE [LARGE SCALE GENOMIC DNA]</scope>
</reference>
<dbReference type="AlphaFoldDB" id="A0AAV2E9C6"/>
<evidence type="ECO:0000256" key="1">
    <source>
        <dbReference type="SAM" id="MobiDB-lite"/>
    </source>
</evidence>
<keyword evidence="3" id="KW-1185">Reference proteome</keyword>
<dbReference type="Proteomes" id="UP001497516">
    <property type="component" value="Chromosome 4"/>
</dbReference>
<feature type="region of interest" description="Disordered" evidence="1">
    <location>
        <begin position="1"/>
        <end position="40"/>
    </location>
</feature>
<gene>
    <name evidence="2" type="ORF">LTRI10_LOCUS23880</name>
</gene>
<protein>
    <submittedName>
        <fullName evidence="2">Uncharacterized protein</fullName>
    </submittedName>
</protein>
<evidence type="ECO:0000313" key="3">
    <source>
        <dbReference type="Proteomes" id="UP001497516"/>
    </source>
</evidence>
<accession>A0AAV2E9C6</accession>
<feature type="compositionally biased region" description="Polar residues" evidence="1">
    <location>
        <begin position="25"/>
        <end position="34"/>
    </location>
</feature>
<organism evidence="2 3">
    <name type="scientific">Linum trigynum</name>
    <dbReference type="NCBI Taxonomy" id="586398"/>
    <lineage>
        <taxon>Eukaryota</taxon>
        <taxon>Viridiplantae</taxon>
        <taxon>Streptophyta</taxon>
        <taxon>Embryophyta</taxon>
        <taxon>Tracheophyta</taxon>
        <taxon>Spermatophyta</taxon>
        <taxon>Magnoliopsida</taxon>
        <taxon>eudicotyledons</taxon>
        <taxon>Gunneridae</taxon>
        <taxon>Pentapetalae</taxon>
        <taxon>rosids</taxon>
        <taxon>fabids</taxon>
        <taxon>Malpighiales</taxon>
        <taxon>Linaceae</taxon>
        <taxon>Linum</taxon>
    </lineage>
</organism>
<proteinExistence type="predicted"/>
<feature type="compositionally biased region" description="Basic and acidic residues" evidence="1">
    <location>
        <begin position="10"/>
        <end position="21"/>
    </location>
</feature>
<dbReference type="EMBL" id="OZ034817">
    <property type="protein sequence ID" value="CAL1382563.1"/>
    <property type="molecule type" value="Genomic_DNA"/>
</dbReference>